<dbReference type="AlphaFoldDB" id="A0A7R9E5S9"/>
<name>A0A7R9E5S9_9NEOP</name>
<evidence type="ECO:0000256" key="1">
    <source>
        <dbReference type="SAM" id="Coils"/>
    </source>
</evidence>
<evidence type="ECO:0000313" key="2">
    <source>
        <dbReference type="EMBL" id="CAD7427995.1"/>
    </source>
</evidence>
<reference evidence="2" key="1">
    <citation type="submission" date="2020-11" db="EMBL/GenBank/DDBJ databases">
        <authorList>
            <person name="Tran Van P."/>
        </authorList>
    </citation>
    <scope>NUCLEOTIDE SEQUENCE</scope>
</reference>
<keyword evidence="1" id="KW-0175">Coiled coil</keyword>
<feature type="coiled-coil region" evidence="1">
    <location>
        <begin position="147"/>
        <end position="174"/>
    </location>
</feature>
<sequence length="183" mass="21011">MTDLTKRSVCLDDHVRPVLLHAMVLRLSRALRVAGRLVHDYNQLVVPVYYIPPVEHIVSVGEQTLKQTYGFSATRPGVIILEGSSSFKHRTHPLVFLSGTISSTNRSVPPGPVQDFVDISEQEEQDPDEEQVLSRPKRNRKLPIWIFAEKQLQLLRKKNELNKVEDKCKDLLWRRLQTNHSVS</sequence>
<protein>
    <submittedName>
        <fullName evidence="2">Uncharacterized protein</fullName>
    </submittedName>
</protein>
<gene>
    <name evidence="2" type="ORF">TMSB3V08_LOCUS4815</name>
</gene>
<accession>A0A7R9E5S9</accession>
<proteinExistence type="predicted"/>
<dbReference type="EMBL" id="OB793605">
    <property type="protein sequence ID" value="CAD7427995.1"/>
    <property type="molecule type" value="Genomic_DNA"/>
</dbReference>
<organism evidence="2">
    <name type="scientific">Timema monikensis</name>
    <dbReference type="NCBI Taxonomy" id="170555"/>
    <lineage>
        <taxon>Eukaryota</taxon>
        <taxon>Metazoa</taxon>
        <taxon>Ecdysozoa</taxon>
        <taxon>Arthropoda</taxon>
        <taxon>Hexapoda</taxon>
        <taxon>Insecta</taxon>
        <taxon>Pterygota</taxon>
        <taxon>Neoptera</taxon>
        <taxon>Polyneoptera</taxon>
        <taxon>Phasmatodea</taxon>
        <taxon>Timematodea</taxon>
        <taxon>Timematoidea</taxon>
        <taxon>Timematidae</taxon>
        <taxon>Timema</taxon>
    </lineage>
</organism>